<evidence type="ECO:0000256" key="1">
    <source>
        <dbReference type="SAM" id="Coils"/>
    </source>
</evidence>
<gene>
    <name evidence="3" type="ORF">FYJ58_11635</name>
</gene>
<dbReference type="AlphaFoldDB" id="A0A6L5Y0W7"/>
<dbReference type="Gene3D" id="1.20.120.330">
    <property type="entry name" value="Nucleotidyltransferases domain 2"/>
    <property type="match status" value="1"/>
</dbReference>
<keyword evidence="4" id="KW-1185">Reference proteome</keyword>
<name>A0A6L5Y0W7_9FIRM</name>
<feature type="domain" description="HEPN" evidence="2">
    <location>
        <begin position="13"/>
        <end position="125"/>
    </location>
</feature>
<dbReference type="SMART" id="SM00748">
    <property type="entry name" value="HEPN"/>
    <property type="match status" value="1"/>
</dbReference>
<reference evidence="3 4" key="1">
    <citation type="submission" date="2019-08" db="EMBL/GenBank/DDBJ databases">
        <title>In-depth cultivation of the pig gut microbiome towards novel bacterial diversity and tailored functional studies.</title>
        <authorList>
            <person name="Wylensek D."/>
            <person name="Hitch T.C.A."/>
            <person name="Clavel T."/>
        </authorList>
    </citation>
    <scope>NUCLEOTIDE SEQUENCE [LARGE SCALE GENOMIC DNA]</scope>
    <source>
        <strain evidence="3 4">WCA-693-APC-MOT-I</strain>
    </source>
</reference>
<evidence type="ECO:0000259" key="2">
    <source>
        <dbReference type="PROSITE" id="PS50910"/>
    </source>
</evidence>
<comment type="caution">
    <text evidence="3">The sequence shown here is derived from an EMBL/GenBank/DDBJ whole genome shotgun (WGS) entry which is preliminary data.</text>
</comment>
<keyword evidence="1" id="KW-0175">Coiled coil</keyword>
<evidence type="ECO:0000313" key="4">
    <source>
        <dbReference type="Proteomes" id="UP000482209"/>
    </source>
</evidence>
<dbReference type="EMBL" id="VUMT01000020">
    <property type="protein sequence ID" value="MSS64519.1"/>
    <property type="molecule type" value="Genomic_DNA"/>
</dbReference>
<feature type="coiled-coil region" evidence="1">
    <location>
        <begin position="115"/>
        <end position="153"/>
    </location>
</feature>
<dbReference type="Proteomes" id="UP000482209">
    <property type="component" value="Unassembled WGS sequence"/>
</dbReference>
<dbReference type="SUPFAM" id="SSF81593">
    <property type="entry name" value="Nucleotidyltransferase substrate binding subunit/domain"/>
    <property type="match status" value="1"/>
</dbReference>
<dbReference type="InterPro" id="IPR007842">
    <property type="entry name" value="HEPN_dom"/>
</dbReference>
<evidence type="ECO:0000313" key="3">
    <source>
        <dbReference type="EMBL" id="MSS64519.1"/>
    </source>
</evidence>
<accession>A0A6L5Y0W7</accession>
<organism evidence="3 4">
    <name type="scientific">Velocimicrobium porci</name>
    <dbReference type="NCBI Taxonomy" id="2606634"/>
    <lineage>
        <taxon>Bacteria</taxon>
        <taxon>Bacillati</taxon>
        <taxon>Bacillota</taxon>
        <taxon>Clostridia</taxon>
        <taxon>Lachnospirales</taxon>
        <taxon>Lachnospiraceae</taxon>
        <taxon>Velocimicrobium</taxon>
    </lineage>
</organism>
<protein>
    <submittedName>
        <fullName evidence="3">HEPN domain-containing protein</fullName>
    </submittedName>
</protein>
<sequence>MEEKLNSYMGMAYSDYLYAKAGMEVGKKFGNYNGVASICAQSAEKYLKAILEQCMTDKDVFSYLHSHNLRSILNCIKSEYSDFDVTSKDIKWLGDFYFDARYPGDNFVIVSEEDAKECIRIVEDLEQKTRQLLENEMSKRSQKKRKIEELKNFFI</sequence>
<dbReference type="RefSeq" id="WP_154519905.1">
    <property type="nucleotide sequence ID" value="NZ_VUMT01000020.1"/>
</dbReference>
<proteinExistence type="predicted"/>
<dbReference type="PROSITE" id="PS50910">
    <property type="entry name" value="HEPN"/>
    <property type="match status" value="1"/>
</dbReference>
<dbReference type="Pfam" id="PF05168">
    <property type="entry name" value="HEPN"/>
    <property type="match status" value="1"/>
</dbReference>